<evidence type="ECO:0000259" key="2">
    <source>
        <dbReference type="Pfam" id="PF13628"/>
    </source>
</evidence>
<comment type="caution">
    <text evidence="3">The sequence shown here is derived from an EMBL/GenBank/DDBJ whole genome shotgun (WGS) entry which is preliminary data.</text>
</comment>
<dbReference type="InterPro" id="IPR025419">
    <property type="entry name" value="DUF4142"/>
</dbReference>
<feature type="region of interest" description="Disordered" evidence="1">
    <location>
        <begin position="202"/>
        <end position="222"/>
    </location>
</feature>
<proteinExistence type="predicted"/>
<name>A0ABR5ISU2_9ACTN</name>
<evidence type="ECO:0000313" key="4">
    <source>
        <dbReference type="Proteomes" id="UP000037020"/>
    </source>
</evidence>
<dbReference type="PANTHER" id="PTHR38593:SF1">
    <property type="entry name" value="BLR2558 PROTEIN"/>
    <property type="match status" value="1"/>
</dbReference>
<feature type="non-terminal residue" evidence="3">
    <location>
        <position position="222"/>
    </location>
</feature>
<dbReference type="EMBL" id="LGUT01004254">
    <property type="protein sequence ID" value="KOG55934.1"/>
    <property type="molecule type" value="Genomic_DNA"/>
</dbReference>
<sequence length="222" mass="23774">MRSLTGTGLVVAALAATVAALLFPVWSYRDRVGTGAVDLTARSMATRYGPLSPLDRDFIDRVRLAGLWELPAGQQAQERGTTAAVRRAGEHLVAGHTTLDNHVRQVADQLGLDLPNQPNAQQRGWLTRLGAVRGGAYDRAFANILRLAHGKVFTVVAQVRATSRNALVRSLADDANATVLDHIGVLEDTGLVDFDAIAEQTLTSAPPPTTRPTRARTPSEPT</sequence>
<reference evidence="3 4" key="1">
    <citation type="submission" date="2015-07" db="EMBL/GenBank/DDBJ databases">
        <authorList>
            <person name="Ju K.-S."/>
            <person name="Doroghazi J.R."/>
            <person name="Metcalf W.W."/>
        </authorList>
    </citation>
    <scope>NUCLEOTIDE SEQUENCE [LARGE SCALE GENOMIC DNA]</scope>
    <source>
        <strain evidence="3 4">NRRL B-3589</strain>
    </source>
</reference>
<gene>
    <name evidence="3" type="ORF">ADK38_43485</name>
</gene>
<dbReference type="PANTHER" id="PTHR38593">
    <property type="entry name" value="BLR2558 PROTEIN"/>
    <property type="match status" value="1"/>
</dbReference>
<keyword evidence="4" id="KW-1185">Reference proteome</keyword>
<dbReference type="Proteomes" id="UP000037020">
    <property type="component" value="Unassembled WGS sequence"/>
</dbReference>
<evidence type="ECO:0000313" key="3">
    <source>
        <dbReference type="EMBL" id="KOG55934.1"/>
    </source>
</evidence>
<feature type="domain" description="DUF4142" evidence="2">
    <location>
        <begin position="55"/>
        <end position="183"/>
    </location>
</feature>
<accession>A0ABR5ISU2</accession>
<organism evidence="3 4">
    <name type="scientific">Streptomyces varsoviensis</name>
    <dbReference type="NCBI Taxonomy" id="67373"/>
    <lineage>
        <taxon>Bacteria</taxon>
        <taxon>Bacillati</taxon>
        <taxon>Actinomycetota</taxon>
        <taxon>Actinomycetes</taxon>
        <taxon>Kitasatosporales</taxon>
        <taxon>Streptomycetaceae</taxon>
        <taxon>Streptomyces</taxon>
    </lineage>
</organism>
<evidence type="ECO:0000256" key="1">
    <source>
        <dbReference type="SAM" id="MobiDB-lite"/>
    </source>
</evidence>
<protein>
    <submittedName>
        <fullName evidence="3">Tat pathway signal sequence domain protein</fullName>
    </submittedName>
</protein>
<dbReference type="Pfam" id="PF13628">
    <property type="entry name" value="DUF4142"/>
    <property type="match status" value="1"/>
</dbReference>
<feature type="compositionally biased region" description="Low complexity" evidence="1">
    <location>
        <begin position="211"/>
        <end position="222"/>
    </location>
</feature>